<evidence type="ECO:0000313" key="2">
    <source>
        <dbReference type="Proteomes" id="UP001189624"/>
    </source>
</evidence>
<protein>
    <recommendedName>
        <fullName evidence="3">Aldehyde dehydrogenase domain-containing protein</fullName>
    </recommendedName>
</protein>
<dbReference type="InterPro" id="IPR016161">
    <property type="entry name" value="Ald_DH/histidinol_DH"/>
</dbReference>
<dbReference type="EMBL" id="OY731406">
    <property type="protein sequence ID" value="CAJ1975163.1"/>
    <property type="molecule type" value="Genomic_DNA"/>
</dbReference>
<organism evidence="1 2">
    <name type="scientific">Sphenostylis stenocarpa</name>
    <dbReference type="NCBI Taxonomy" id="92480"/>
    <lineage>
        <taxon>Eukaryota</taxon>
        <taxon>Viridiplantae</taxon>
        <taxon>Streptophyta</taxon>
        <taxon>Embryophyta</taxon>
        <taxon>Tracheophyta</taxon>
        <taxon>Spermatophyta</taxon>
        <taxon>Magnoliopsida</taxon>
        <taxon>eudicotyledons</taxon>
        <taxon>Gunneridae</taxon>
        <taxon>Pentapetalae</taxon>
        <taxon>rosids</taxon>
        <taxon>fabids</taxon>
        <taxon>Fabales</taxon>
        <taxon>Fabaceae</taxon>
        <taxon>Papilionoideae</taxon>
        <taxon>50 kb inversion clade</taxon>
        <taxon>NPAAA clade</taxon>
        <taxon>indigoferoid/millettioid clade</taxon>
        <taxon>Phaseoleae</taxon>
        <taxon>Sphenostylis</taxon>
    </lineage>
</organism>
<dbReference type="Gramene" id="rna-AYBTSS11_LOCUS27265">
    <property type="protein sequence ID" value="CAJ1975163.1"/>
    <property type="gene ID" value="gene-AYBTSS11_LOCUS27265"/>
</dbReference>
<dbReference type="AlphaFoldDB" id="A0AA86SY38"/>
<name>A0AA86SY38_9FABA</name>
<dbReference type="Gene3D" id="3.40.605.10">
    <property type="entry name" value="Aldehyde Dehydrogenase, Chain A, domain 1"/>
    <property type="match status" value="1"/>
</dbReference>
<dbReference type="PANTHER" id="PTHR11699">
    <property type="entry name" value="ALDEHYDE DEHYDROGENASE-RELATED"/>
    <property type="match status" value="1"/>
</dbReference>
<accession>A0AA86SY38</accession>
<dbReference type="Proteomes" id="UP001189624">
    <property type="component" value="Chromosome 9"/>
</dbReference>
<reference evidence="1" key="1">
    <citation type="submission" date="2023-10" db="EMBL/GenBank/DDBJ databases">
        <authorList>
            <person name="Domelevo Entfellner J.-B."/>
        </authorList>
    </citation>
    <scope>NUCLEOTIDE SEQUENCE</scope>
</reference>
<evidence type="ECO:0008006" key="3">
    <source>
        <dbReference type="Google" id="ProtNLM"/>
    </source>
</evidence>
<evidence type="ECO:0000313" key="1">
    <source>
        <dbReference type="EMBL" id="CAJ1975163.1"/>
    </source>
</evidence>
<gene>
    <name evidence="1" type="ORF">AYBTSS11_LOCUS27265</name>
</gene>
<dbReference type="SUPFAM" id="SSF53720">
    <property type="entry name" value="ALDH-like"/>
    <property type="match status" value="1"/>
</dbReference>
<dbReference type="GO" id="GO:0016491">
    <property type="term" value="F:oxidoreductase activity"/>
    <property type="evidence" value="ECO:0007669"/>
    <property type="project" value="InterPro"/>
</dbReference>
<proteinExistence type="predicted"/>
<keyword evidence="2" id="KW-1185">Reference proteome</keyword>
<dbReference type="InterPro" id="IPR016162">
    <property type="entry name" value="Ald_DH_N"/>
</dbReference>
<sequence length="123" mass="13546">MARFMNRQPKFSYHCCTSASLLRCKTPLTGFLASELSHEVYLIGWYQELNVVSGFCPTPGSALASHMDVDKVAFSGSTETGKSPLRVCEDADVDKAGELAHFALLFNQVHSIYAISFPFKCAM</sequence>